<organism evidence="9 11">
    <name type="scientific">Cymbomonas tetramitiformis</name>
    <dbReference type="NCBI Taxonomy" id="36881"/>
    <lineage>
        <taxon>Eukaryota</taxon>
        <taxon>Viridiplantae</taxon>
        <taxon>Chlorophyta</taxon>
        <taxon>Pyramimonadophyceae</taxon>
        <taxon>Pyramimonadales</taxon>
        <taxon>Pyramimonadaceae</taxon>
        <taxon>Cymbomonas</taxon>
    </lineage>
</organism>
<evidence type="ECO:0000256" key="3">
    <source>
        <dbReference type="ARBA" id="ARBA00022741"/>
    </source>
</evidence>
<evidence type="ECO:0000256" key="7">
    <source>
        <dbReference type="SAM" id="MobiDB-lite"/>
    </source>
</evidence>
<keyword evidence="11" id="KW-1185">Reference proteome</keyword>
<dbReference type="Proteomes" id="UP001190700">
    <property type="component" value="Unassembled WGS sequence"/>
</dbReference>
<sequence length="694" mass="79477">MEEEIVITAVVNRPQDSKLSYKYWTKHVLDENDSLFAPSVGNVIRNERGRTSVIFYDIGRPRQISENMKLTPLEELKKEAVDQDREKILVNLVDDKPLHEFLEKQVSDTRSLGSLEEKVKRISENVDRRLSGNRSSNISLLNIKNETDKHIHRLKNCENSNVIKLGSLEYGLCRHRSLLFKVVCDYLGEIKCRLIRGDFVYGKDRRPQAHCWNVVLLPGGEEYGTTVERVCDVMHSPGQILDVRDSEDYHKRYQRIAYDENFSQIARGAGLSSIPVAQLPDWYISPQKLVACLINHPQGEELPKLGDGSFGIVYKAEYNQETVAVKVPKEEAGRIAISQFRNEWKSLVTLKHENIVTFKGACDDPKNEFMVTEHMKGGDLFAKLHPKGQSANHSEVIKLSPKEFCSRLRIAFQIAKGMNHLHQMGMIHGDLKSGNVLLTESLVAKLADFGLTKMNTAAETTSLTGMSRAYAAPELFEMESSTQNRKAVQPYNEKTDVYSFGIILAELFTSKIPKSPQRRLGASFTRQINPELLPEDLPEKLKLLIKNCLSLDKGQRPNAGEIVKILEDIHDYETRPAKRKLFALEEDLKEVELELEDAKKKKVVLTKEEEDLQKKKEVLTKEREDLQRRKLELQKEVTQIEDSLEDNVQNNKQCDDKIKEAEEKIQKMQAKLNRDKTAKRSRNEAGWHPIYRAF</sequence>
<dbReference type="PANTHER" id="PTHR44329">
    <property type="entry name" value="SERINE/THREONINE-PROTEIN KINASE TNNI3K-RELATED"/>
    <property type="match status" value="1"/>
</dbReference>
<protein>
    <recommendedName>
        <fullName evidence="8">Protein kinase domain-containing protein</fullName>
    </recommendedName>
</protein>
<reference evidence="9" key="2">
    <citation type="submission" date="2023-06" db="EMBL/GenBank/DDBJ databases">
        <title>Long-read-based genome assembly of the green algal bacterivore Cymbomonas tetramitiformis.</title>
        <authorList>
            <person name="Gyaltshen Y."/>
            <person name="Rozenberg A."/>
            <person name="Paasch A."/>
            <person name="Burns J.A."/>
            <person name="Warring S."/>
            <person name="Larson R."/>
            <person name="Maurer-Alcala X."/>
            <person name="Dacks J."/>
            <person name="Kim E."/>
        </authorList>
    </citation>
    <scope>NUCLEOTIDE SEQUENCE</scope>
    <source>
        <strain evidence="9">PLY_AMNH</strain>
    </source>
</reference>
<keyword evidence="3 6" id="KW-0547">Nucleotide-binding</keyword>
<dbReference type="InterPro" id="IPR000719">
    <property type="entry name" value="Prot_kinase_dom"/>
</dbReference>
<dbReference type="Gene3D" id="1.10.510.10">
    <property type="entry name" value="Transferase(Phosphotransferase) domain 1"/>
    <property type="match status" value="1"/>
</dbReference>
<comment type="caution">
    <text evidence="9">The sequence shown here is derived from an EMBL/GenBank/DDBJ whole genome shotgun (WGS) entry which is preliminary data.</text>
</comment>
<dbReference type="PROSITE" id="PS00107">
    <property type="entry name" value="PROTEIN_KINASE_ATP"/>
    <property type="match status" value="1"/>
</dbReference>
<dbReference type="Pfam" id="PF14381">
    <property type="entry name" value="EDR1_CTR1_ARMC3_pept"/>
    <property type="match status" value="1"/>
</dbReference>
<proteinExistence type="predicted"/>
<reference evidence="9 11" key="1">
    <citation type="journal article" date="2015" name="Genome Biol. Evol.">
        <title>Comparative Genomics of a Bacterivorous Green Alga Reveals Evolutionary Causalities and Consequences of Phago-Mixotrophic Mode of Nutrition.</title>
        <authorList>
            <person name="Burns J.A."/>
            <person name="Paasch A."/>
            <person name="Narechania A."/>
            <person name="Kim E."/>
        </authorList>
    </citation>
    <scope>NUCLEOTIDE SEQUENCE [LARGE SCALE GENOMIC DNA]</scope>
    <source>
        <strain evidence="9">PLY_AMNH</strain>
    </source>
</reference>
<dbReference type="SUPFAM" id="SSF56112">
    <property type="entry name" value="Protein kinase-like (PK-like)"/>
    <property type="match status" value="1"/>
</dbReference>
<keyword evidence="5 6" id="KW-0067">ATP-binding</keyword>
<evidence type="ECO:0000256" key="2">
    <source>
        <dbReference type="ARBA" id="ARBA00022679"/>
    </source>
</evidence>
<evidence type="ECO:0000313" key="11">
    <source>
        <dbReference type="Proteomes" id="UP001190700"/>
    </source>
</evidence>
<feature type="compositionally biased region" description="Basic and acidic residues" evidence="7">
    <location>
        <begin position="669"/>
        <end position="685"/>
    </location>
</feature>
<keyword evidence="4" id="KW-0418">Kinase</keyword>
<dbReference type="PANTHER" id="PTHR44329:SF288">
    <property type="entry name" value="MITOGEN-ACTIVATED PROTEIN KINASE KINASE KINASE 20"/>
    <property type="match status" value="1"/>
</dbReference>
<feature type="domain" description="Protein kinase" evidence="8">
    <location>
        <begin position="299"/>
        <end position="573"/>
    </location>
</feature>
<dbReference type="InterPro" id="IPR011009">
    <property type="entry name" value="Kinase-like_dom_sf"/>
</dbReference>
<dbReference type="SMART" id="SM00220">
    <property type="entry name" value="S_TKc"/>
    <property type="match status" value="1"/>
</dbReference>
<accession>A0AAE0BYL8</accession>
<dbReference type="PROSITE" id="PS50011">
    <property type="entry name" value="PROTEIN_KINASE_DOM"/>
    <property type="match status" value="1"/>
</dbReference>
<dbReference type="EMBL" id="LGRX02017311">
    <property type="protein sequence ID" value="KAK3260931.1"/>
    <property type="molecule type" value="Genomic_DNA"/>
</dbReference>
<evidence type="ECO:0000256" key="6">
    <source>
        <dbReference type="PROSITE-ProRule" id="PRU10141"/>
    </source>
</evidence>
<dbReference type="InterPro" id="IPR001245">
    <property type="entry name" value="Ser-Thr/Tyr_kinase_cat_dom"/>
</dbReference>
<feature type="region of interest" description="Disordered" evidence="7">
    <location>
        <begin position="669"/>
        <end position="688"/>
    </location>
</feature>
<dbReference type="InterPro" id="IPR008271">
    <property type="entry name" value="Ser/Thr_kinase_AS"/>
</dbReference>
<dbReference type="InterPro" id="IPR017441">
    <property type="entry name" value="Protein_kinase_ATP_BS"/>
</dbReference>
<name>A0AAE0BYL8_9CHLO</name>
<evidence type="ECO:0000256" key="5">
    <source>
        <dbReference type="ARBA" id="ARBA00022840"/>
    </source>
</evidence>
<dbReference type="AlphaFoldDB" id="A0AAE0BYL8"/>
<dbReference type="GO" id="GO:0005524">
    <property type="term" value="F:ATP binding"/>
    <property type="evidence" value="ECO:0007669"/>
    <property type="project" value="UniProtKB-UniRule"/>
</dbReference>
<feature type="binding site" evidence="6">
    <location>
        <position position="326"/>
    </location>
    <ligand>
        <name>ATP</name>
        <dbReference type="ChEBI" id="CHEBI:30616"/>
    </ligand>
</feature>
<evidence type="ECO:0000259" key="8">
    <source>
        <dbReference type="PROSITE" id="PS50011"/>
    </source>
</evidence>
<dbReference type="GO" id="GO:0004674">
    <property type="term" value="F:protein serine/threonine kinase activity"/>
    <property type="evidence" value="ECO:0007669"/>
    <property type="project" value="UniProtKB-KW"/>
</dbReference>
<evidence type="ECO:0000256" key="1">
    <source>
        <dbReference type="ARBA" id="ARBA00022527"/>
    </source>
</evidence>
<dbReference type="InterPro" id="IPR055164">
    <property type="entry name" value="EDR1/CTR1/ARMC3-like_pept-like"/>
</dbReference>
<dbReference type="InterPro" id="IPR051681">
    <property type="entry name" value="Ser/Thr_Kinases-Pseudokinases"/>
</dbReference>
<gene>
    <name evidence="10" type="ORF">CYMTET_30138</name>
    <name evidence="9" type="ORF">CYMTET_45828</name>
</gene>
<dbReference type="EMBL" id="LGRX02031711">
    <property type="protein sequence ID" value="KAK3244563.1"/>
    <property type="molecule type" value="Genomic_DNA"/>
</dbReference>
<evidence type="ECO:0000256" key="4">
    <source>
        <dbReference type="ARBA" id="ARBA00022777"/>
    </source>
</evidence>
<dbReference type="Pfam" id="PF07714">
    <property type="entry name" value="PK_Tyr_Ser-Thr"/>
    <property type="match status" value="1"/>
</dbReference>
<dbReference type="PROSITE" id="PS00108">
    <property type="entry name" value="PROTEIN_KINASE_ST"/>
    <property type="match status" value="1"/>
</dbReference>
<evidence type="ECO:0000313" key="10">
    <source>
        <dbReference type="EMBL" id="KAK3260931.1"/>
    </source>
</evidence>
<keyword evidence="2" id="KW-0808">Transferase</keyword>
<evidence type="ECO:0000313" key="9">
    <source>
        <dbReference type="EMBL" id="KAK3244563.1"/>
    </source>
</evidence>
<keyword evidence="1" id="KW-0723">Serine/threonine-protein kinase</keyword>